<dbReference type="Gene3D" id="1.10.10.1150">
    <property type="entry name" value="Coenzyme PQQ synthesis protein D (PqqD)"/>
    <property type="match status" value="1"/>
</dbReference>
<dbReference type="KEGG" id="ruj:E5Z56_05160"/>
<reference evidence="1 2" key="1">
    <citation type="submission" date="2019-04" db="EMBL/GenBank/DDBJ databases">
        <authorList>
            <person name="Embree M."/>
            <person name="Gaffney J.R."/>
        </authorList>
    </citation>
    <scope>NUCLEOTIDE SEQUENCE [LARGE SCALE GENOMIC DNA]</scope>
    <source>
        <strain evidence="1 2">JE7A12</strain>
    </source>
</reference>
<gene>
    <name evidence="1" type="ORF">E5Z56_05160</name>
</gene>
<dbReference type="Pfam" id="PF05402">
    <property type="entry name" value="PqqD"/>
    <property type="match status" value="1"/>
</dbReference>
<organism evidence="1 2">
    <name type="scientific">Ruminococcus bovis</name>
    <dbReference type="NCBI Taxonomy" id="2564099"/>
    <lineage>
        <taxon>Bacteria</taxon>
        <taxon>Bacillati</taxon>
        <taxon>Bacillota</taxon>
        <taxon>Clostridia</taxon>
        <taxon>Eubacteriales</taxon>
        <taxon>Oscillospiraceae</taxon>
        <taxon>Ruminococcus</taxon>
    </lineage>
</organism>
<dbReference type="InterPro" id="IPR008792">
    <property type="entry name" value="PQQD"/>
</dbReference>
<dbReference type="OrthoDB" id="1752996at2"/>
<dbReference type="EMBL" id="CP039381">
    <property type="protein sequence ID" value="QCT06788.1"/>
    <property type="molecule type" value="Genomic_DNA"/>
</dbReference>
<proteinExistence type="predicted"/>
<name>A0A4P8Y0U5_9FIRM</name>
<dbReference type="RefSeq" id="WP_138156859.1">
    <property type="nucleotide sequence ID" value="NZ_CP039381.1"/>
</dbReference>
<evidence type="ECO:0000313" key="1">
    <source>
        <dbReference type="EMBL" id="QCT06788.1"/>
    </source>
</evidence>
<evidence type="ECO:0000313" key="2">
    <source>
        <dbReference type="Proteomes" id="UP000301475"/>
    </source>
</evidence>
<accession>A0A4P8Y0U5</accession>
<dbReference type="InterPro" id="IPR041881">
    <property type="entry name" value="PqqD_sf"/>
</dbReference>
<keyword evidence="2" id="KW-1185">Reference proteome</keyword>
<dbReference type="Proteomes" id="UP000301475">
    <property type="component" value="Chromosome"/>
</dbReference>
<sequence length="88" mass="10151">MKIKNGFILRKFADKIVAVATDEMADYDNTFIKMNSTGEFVWNVMQNDVTYDFIIKSLLDKYDIDEETAKNDLDEFLATIKKAGLLDE</sequence>
<dbReference type="AlphaFoldDB" id="A0A4P8Y0U5"/>
<protein>
    <submittedName>
        <fullName evidence="1">PqqD family protein</fullName>
    </submittedName>
</protein>